<dbReference type="Proteomes" id="UP000276407">
    <property type="component" value="Chromosome 1"/>
</dbReference>
<dbReference type="RefSeq" id="WP_123179215.1">
    <property type="nucleotide sequence ID" value="NZ_CP033614.1"/>
</dbReference>
<accession>A0AAD0UL20</accession>
<evidence type="ECO:0000313" key="2">
    <source>
        <dbReference type="Proteomes" id="UP000276407"/>
    </source>
</evidence>
<gene>
    <name evidence="1" type="ORF">EFP84_04220</name>
</gene>
<name>A0AAD0UL20_9LEPT</name>
<evidence type="ECO:0000313" key="1">
    <source>
        <dbReference type="EMBL" id="AYV54800.1"/>
    </source>
</evidence>
<proteinExistence type="predicted"/>
<dbReference type="KEGG" id="lkm:EFP84_04220"/>
<sequence length="249" mass="28820">MLNIKFKTHSKDPSENEIVLHFAQHIAEEHKFDGSIEIIRIEEKESRTPDFYLTGLDALVEIKGITESHEEMSKVSSIKFLNKINEIINNRIGKVEEYILVEILNSTILRNRGPKFKKLIEQIIKDITSGVNFGMIGQYSYRITRNSEFQTEPYVIVSYAGFIYPTVEGLSAEIDQLLTSGVEQLVNYEMVSPKLKILLLNHEYTYLWQEESIVESVKRAIDSNVDIVSKIDYIYIKIKEKIFKIVPIK</sequence>
<organism evidence="1 2">
    <name type="scientific">Leptospira kmetyi</name>
    <dbReference type="NCBI Taxonomy" id="408139"/>
    <lineage>
        <taxon>Bacteria</taxon>
        <taxon>Pseudomonadati</taxon>
        <taxon>Spirochaetota</taxon>
        <taxon>Spirochaetia</taxon>
        <taxon>Leptospirales</taxon>
        <taxon>Leptospiraceae</taxon>
        <taxon>Leptospira</taxon>
    </lineage>
</organism>
<dbReference type="AlphaFoldDB" id="A0AAD0UL20"/>
<dbReference type="EMBL" id="CP033614">
    <property type="protein sequence ID" value="AYV54800.1"/>
    <property type="molecule type" value="Genomic_DNA"/>
</dbReference>
<protein>
    <submittedName>
        <fullName evidence="1">Uncharacterized protein</fullName>
    </submittedName>
</protein>
<reference evidence="1 2" key="1">
    <citation type="submission" date="2018-11" db="EMBL/GenBank/DDBJ databases">
        <title>Complete genome sequence of Leptospira kmetyi isolate LS 001/16 from soil sample associated with a leptospirosis patient in Kelantan.</title>
        <authorList>
            <person name="Muhammad Yusoff F."/>
            <person name="Muhammad Yusoff S."/>
            <person name="Ahmad M.N."/>
            <person name="Yusof N.Y."/>
            <person name="Aziah I."/>
        </authorList>
    </citation>
    <scope>NUCLEOTIDE SEQUENCE [LARGE SCALE GENOMIC DNA]</scope>
    <source>
        <strain evidence="1 2">LS 001/16</strain>
    </source>
</reference>